<dbReference type="SUPFAM" id="SSF69255">
    <property type="entry name" value="gp5 N-terminal domain-like"/>
    <property type="match status" value="1"/>
</dbReference>
<dbReference type="eggNOG" id="arCOG10240">
    <property type="taxonomic scope" value="Archaea"/>
</dbReference>
<dbReference type="Gene3D" id="2.40.50.230">
    <property type="entry name" value="Gp5 N-terminal domain"/>
    <property type="match status" value="1"/>
</dbReference>
<evidence type="ECO:0000313" key="2">
    <source>
        <dbReference type="EMBL" id="CAJ36897.1"/>
    </source>
</evidence>
<evidence type="ECO:0000313" key="3">
    <source>
        <dbReference type="Proteomes" id="UP000000663"/>
    </source>
</evidence>
<evidence type="ECO:0000259" key="1">
    <source>
        <dbReference type="Pfam" id="PF04717"/>
    </source>
</evidence>
<dbReference type="InterPro" id="IPR006531">
    <property type="entry name" value="Gp5/Vgr_OB"/>
</dbReference>
<dbReference type="OrthoDB" id="147080at2157"/>
<dbReference type="Pfam" id="PF04717">
    <property type="entry name" value="Phage_base_V"/>
    <property type="match status" value="1"/>
</dbReference>
<dbReference type="KEGG" id="rci:RCIX1671"/>
<dbReference type="InterPro" id="IPR037026">
    <property type="entry name" value="Vgr_OB-fold_dom_sf"/>
</dbReference>
<keyword evidence="3" id="KW-1185">Reference proteome</keyword>
<proteinExistence type="predicted"/>
<organism evidence="2 3">
    <name type="scientific">Methanocella arvoryzae (strain DSM 22066 / NBRC 105507 / MRE50)</name>
    <dbReference type="NCBI Taxonomy" id="351160"/>
    <lineage>
        <taxon>Archaea</taxon>
        <taxon>Methanobacteriati</taxon>
        <taxon>Methanobacteriota</taxon>
        <taxon>Stenosarchaea group</taxon>
        <taxon>Methanomicrobia</taxon>
        <taxon>Methanocellales</taxon>
        <taxon>Methanocellaceae</taxon>
        <taxon>Methanocella</taxon>
    </lineage>
</organism>
<dbReference type="Proteomes" id="UP000000663">
    <property type="component" value="Chromosome"/>
</dbReference>
<feature type="domain" description="Gp5/Type VI secretion system Vgr protein OB-fold" evidence="1">
    <location>
        <begin position="58"/>
        <end position="95"/>
    </location>
</feature>
<gene>
    <name evidence="2" type="ORF">RCIX1671</name>
</gene>
<dbReference type="AlphaFoldDB" id="Q0W3Z6"/>
<dbReference type="RefSeq" id="WP_012035666.1">
    <property type="nucleotide sequence ID" value="NC_009464.1"/>
</dbReference>
<dbReference type="SUPFAM" id="SSF69349">
    <property type="entry name" value="Phage fibre proteins"/>
    <property type="match status" value="1"/>
</dbReference>
<dbReference type="STRING" id="351160.RCIX1671"/>
<reference evidence="2 3" key="1">
    <citation type="journal article" date="2006" name="Science">
        <title>Genome of rice cluster I archaea -- the key methane producers in the rice rhizosphere.</title>
        <authorList>
            <person name="Erkel C."/>
            <person name="Kube M."/>
            <person name="Reinhardt R."/>
            <person name="Liesack W."/>
        </authorList>
    </citation>
    <scope>NUCLEOTIDE SEQUENCE [LARGE SCALE GENOMIC DNA]</scope>
    <source>
        <strain evidence="3">DSM 22066 / NBRC 105507 / MRE50</strain>
    </source>
</reference>
<accession>Q0W3Z6</accession>
<sequence>MNSIEIIQKVAGNELRKLRTIELGIVTSVFSHADSGDRDNYACNVMLKTTELELRNVPVATQIVGLACAPKAGDLVLLAFVNGSIHAPIVIGRLYNSEDRPPLNNTGEIVFEQRGDEDSSLRRLYLKFPGGTEVTIKDDQVDISLGGSKLTIEKDGDVVVEAGGDVRIRSGGDTTIEAGGDLNLKGSGTVNIKGSMVNIN</sequence>
<protein>
    <recommendedName>
        <fullName evidence="1">Gp5/Type VI secretion system Vgr protein OB-fold domain-containing protein</fullName>
    </recommendedName>
</protein>
<dbReference type="GeneID" id="5143545"/>
<name>Q0W3Z6_METAR</name>
<dbReference type="EMBL" id="AM114193">
    <property type="protein sequence ID" value="CAJ36897.1"/>
    <property type="molecule type" value="Genomic_DNA"/>
</dbReference>